<comment type="subcellular location">
    <subcellularLocation>
        <location evidence="1">Nucleus</location>
    </subcellularLocation>
</comment>
<evidence type="ECO:0000256" key="12">
    <source>
        <dbReference type="PROSITE-ProRule" id="PRU00042"/>
    </source>
</evidence>
<keyword evidence="5 12" id="KW-0863">Zinc-finger</keyword>
<feature type="region of interest" description="Disordered" evidence="13">
    <location>
        <begin position="1"/>
        <end position="22"/>
    </location>
</feature>
<dbReference type="InterPro" id="IPR013087">
    <property type="entry name" value="Znf_C2H2_type"/>
</dbReference>
<evidence type="ECO:0000256" key="7">
    <source>
        <dbReference type="ARBA" id="ARBA00022843"/>
    </source>
</evidence>
<dbReference type="OrthoDB" id="427030at2759"/>
<dbReference type="GeneID" id="102976092"/>
<dbReference type="FunFam" id="3.30.160.60:FF:000185">
    <property type="entry name" value="zinc finger protein 319"/>
    <property type="match status" value="1"/>
</dbReference>
<feature type="domain" description="C2H2-type" evidence="14">
    <location>
        <begin position="491"/>
        <end position="518"/>
    </location>
</feature>
<dbReference type="Pfam" id="PF00096">
    <property type="entry name" value="zf-C2H2"/>
    <property type="match status" value="7"/>
</dbReference>
<protein>
    <submittedName>
        <fullName evidence="17">Zinc finger protein 25-like</fullName>
    </submittedName>
</protein>
<dbReference type="InterPro" id="IPR001909">
    <property type="entry name" value="KRAB"/>
</dbReference>
<dbReference type="FunFam" id="3.30.160.60:FF:000016">
    <property type="entry name" value="zinc finger protein 37 homolog"/>
    <property type="match status" value="1"/>
</dbReference>
<dbReference type="SMART" id="SM00349">
    <property type="entry name" value="KRAB"/>
    <property type="match status" value="1"/>
</dbReference>
<dbReference type="FunFam" id="3.30.160.60:FF:001297">
    <property type="entry name" value="Zinc finger and SCAN domain-containing protein 2"/>
    <property type="match status" value="1"/>
</dbReference>
<dbReference type="FunFam" id="3.30.160.60:FF:001437">
    <property type="entry name" value="Zinc finger protein 594"/>
    <property type="match status" value="1"/>
</dbReference>
<evidence type="ECO:0000256" key="9">
    <source>
        <dbReference type="ARBA" id="ARBA00023125"/>
    </source>
</evidence>
<evidence type="ECO:0000256" key="2">
    <source>
        <dbReference type="ARBA" id="ARBA00006991"/>
    </source>
</evidence>
<evidence type="ECO:0000256" key="13">
    <source>
        <dbReference type="SAM" id="MobiDB-lite"/>
    </source>
</evidence>
<feature type="domain" description="KRAB" evidence="15">
    <location>
        <begin position="144"/>
        <end position="214"/>
    </location>
</feature>
<evidence type="ECO:0000256" key="10">
    <source>
        <dbReference type="ARBA" id="ARBA00023163"/>
    </source>
</evidence>
<evidence type="ECO:0000259" key="14">
    <source>
        <dbReference type="PROSITE" id="PS50157"/>
    </source>
</evidence>
<evidence type="ECO:0000256" key="11">
    <source>
        <dbReference type="ARBA" id="ARBA00023242"/>
    </source>
</evidence>
<evidence type="ECO:0000256" key="3">
    <source>
        <dbReference type="ARBA" id="ARBA00022723"/>
    </source>
</evidence>
<dbReference type="InParanoid" id="A0A455BK92"/>
<dbReference type="PANTHER" id="PTHR23235">
    <property type="entry name" value="KRUEPPEL-LIKE TRANSCRIPTION FACTOR"/>
    <property type="match status" value="1"/>
</dbReference>
<dbReference type="Pfam" id="PF13465">
    <property type="entry name" value="zf-H2C2_2"/>
    <property type="match status" value="1"/>
</dbReference>
<keyword evidence="9" id="KW-0238">DNA-binding</keyword>
<dbReference type="SMART" id="SM00355">
    <property type="entry name" value="ZnF_C2H2"/>
    <property type="match status" value="9"/>
</dbReference>
<dbReference type="PROSITE" id="PS50805">
    <property type="entry name" value="KRAB"/>
    <property type="match status" value="1"/>
</dbReference>
<evidence type="ECO:0000313" key="17">
    <source>
        <dbReference type="RefSeq" id="XP_028349284.1"/>
    </source>
</evidence>
<keyword evidence="4" id="KW-0677">Repeat</keyword>
<evidence type="ECO:0000256" key="1">
    <source>
        <dbReference type="ARBA" id="ARBA00004123"/>
    </source>
</evidence>
<comment type="similarity">
    <text evidence="2">Belongs to the krueppel C2H2-type zinc-finger protein family.</text>
</comment>
<dbReference type="GO" id="GO:0000978">
    <property type="term" value="F:RNA polymerase II cis-regulatory region sequence-specific DNA binding"/>
    <property type="evidence" value="ECO:0007669"/>
    <property type="project" value="TreeGrafter"/>
</dbReference>
<dbReference type="AlphaFoldDB" id="A0A455BK92"/>
<feature type="domain" description="C2H2-type" evidence="14">
    <location>
        <begin position="519"/>
        <end position="546"/>
    </location>
</feature>
<evidence type="ECO:0000256" key="5">
    <source>
        <dbReference type="ARBA" id="ARBA00022771"/>
    </source>
</evidence>
<keyword evidence="11" id="KW-0539">Nucleus</keyword>
<dbReference type="PANTHER" id="PTHR23235:SF152">
    <property type="entry name" value="SI:DKEY-210J14.3"/>
    <property type="match status" value="1"/>
</dbReference>
<gene>
    <name evidence="17" type="primary">LOC102976092</name>
</gene>
<name>A0A455BK92_PHYMC</name>
<dbReference type="RefSeq" id="XP_028349284.1">
    <property type="nucleotide sequence ID" value="XM_028493483.2"/>
</dbReference>
<accession>A0A455BK92</accession>
<evidence type="ECO:0000259" key="15">
    <source>
        <dbReference type="PROSITE" id="PS50805"/>
    </source>
</evidence>
<evidence type="ECO:0000256" key="4">
    <source>
        <dbReference type="ARBA" id="ARBA00022737"/>
    </source>
</evidence>
<dbReference type="Gene3D" id="6.10.140.140">
    <property type="match status" value="1"/>
</dbReference>
<feature type="domain" description="C2H2-type" evidence="14">
    <location>
        <begin position="323"/>
        <end position="350"/>
    </location>
</feature>
<dbReference type="FunFam" id="3.30.160.60:FF:000295">
    <property type="entry name" value="zinc finger protein 19"/>
    <property type="match status" value="1"/>
</dbReference>
<dbReference type="PROSITE" id="PS50157">
    <property type="entry name" value="ZINC_FINGER_C2H2_2"/>
    <property type="match status" value="9"/>
</dbReference>
<keyword evidence="16" id="KW-1185">Reference proteome</keyword>
<dbReference type="FunFam" id="3.30.160.60:FF:002343">
    <property type="entry name" value="Zinc finger protein 33A"/>
    <property type="match status" value="2"/>
</dbReference>
<feature type="domain" description="C2H2-type" evidence="14">
    <location>
        <begin position="435"/>
        <end position="462"/>
    </location>
</feature>
<keyword evidence="3" id="KW-0479">Metal-binding</keyword>
<feature type="domain" description="C2H2-type" evidence="14">
    <location>
        <begin position="547"/>
        <end position="574"/>
    </location>
</feature>
<dbReference type="SUPFAM" id="SSF109640">
    <property type="entry name" value="KRAB domain (Kruppel-associated box)"/>
    <property type="match status" value="1"/>
</dbReference>
<feature type="domain" description="C2H2-type" evidence="14">
    <location>
        <begin position="379"/>
        <end position="406"/>
    </location>
</feature>
<feature type="domain" description="C2H2-type" evidence="14">
    <location>
        <begin position="463"/>
        <end position="490"/>
    </location>
</feature>
<keyword evidence="7" id="KW-0832">Ubl conjugation</keyword>
<organism evidence="16 17">
    <name type="scientific">Physeter macrocephalus</name>
    <name type="common">Sperm whale</name>
    <name type="synonym">Physeter catodon</name>
    <dbReference type="NCBI Taxonomy" id="9755"/>
    <lineage>
        <taxon>Eukaryota</taxon>
        <taxon>Metazoa</taxon>
        <taxon>Chordata</taxon>
        <taxon>Craniata</taxon>
        <taxon>Vertebrata</taxon>
        <taxon>Euteleostomi</taxon>
        <taxon>Mammalia</taxon>
        <taxon>Eutheria</taxon>
        <taxon>Laurasiatheria</taxon>
        <taxon>Artiodactyla</taxon>
        <taxon>Whippomorpha</taxon>
        <taxon>Cetacea</taxon>
        <taxon>Odontoceti</taxon>
        <taxon>Physeteridae</taxon>
        <taxon>Physeter</taxon>
    </lineage>
</organism>
<dbReference type="KEGG" id="pcad:102976092"/>
<reference evidence="17" key="1">
    <citation type="submission" date="2025-08" db="UniProtKB">
        <authorList>
            <consortium name="RefSeq"/>
        </authorList>
    </citation>
    <scope>IDENTIFICATION</scope>
    <source>
        <tissue evidence="17">Muscle</tissue>
    </source>
</reference>
<dbReference type="CDD" id="cd07765">
    <property type="entry name" value="KRAB_A-box"/>
    <property type="match status" value="1"/>
</dbReference>
<evidence type="ECO:0000256" key="8">
    <source>
        <dbReference type="ARBA" id="ARBA00023015"/>
    </source>
</evidence>
<dbReference type="FunFam" id="3.30.160.60:FF:000012">
    <property type="entry name" value="RB-associated KRAB zinc finger protein-like"/>
    <property type="match status" value="1"/>
</dbReference>
<sequence>MEIVQEPECGEAPDPGSRRTQDHGTSISLVFLLCCNKLVALFKTPQGAGSDGKCSLSPSTDLLVSGASSARVQHRPRLIPSAFTGLVRRSCGGGGSSTSRAALRPRRDCSARVWPGSRPWDAESSPSSTLSQDLLKMNTSETSVSFKDVTVEFTLEEWQCMSSAERTLYRDVMLENYSHLVSLGYYFTKPDVIIKLEQDDPLLLEEEFLNKSHADSKLGNLLEKSLANQGKYLQEDFFAQLQNKDTVEKTFHQKLHCREHQSTHSEIKTFEIGGNLSPDAALTIPQKCDTKGSFCHDTIFWQTLPTQTTFSVHQRTQIRVKPYGCEECGKSFSRKYYLIGHQRTHSGERPYACNECEKTFTHTSHLRDHRRTHTGEKPYECSECGKAFSHKSTIKRHQRSHTGEKPYECNKCGKVFYTKFHLTEHQSSHTGAKRYECSECGKSICRKSYLVVHQRIHTGEKPYECNECGIFFYRKSYLTGHQRTHSGERPYACNECKKTFTHMSNLREHQRTHTGEKPYECSECGKAFSHKSTLKRHQRNHTGEKPYECNKCGKCLSRKSHLTRHQNSHRTETLAV</sequence>
<dbReference type="SUPFAM" id="SSF57667">
    <property type="entry name" value="beta-beta-alpha zinc fingers"/>
    <property type="match status" value="5"/>
</dbReference>
<dbReference type="FunFam" id="3.30.160.60:FF:000139">
    <property type="entry name" value="zinc finger protein 1 homolog"/>
    <property type="match status" value="1"/>
</dbReference>
<dbReference type="GO" id="GO:0005634">
    <property type="term" value="C:nucleus"/>
    <property type="evidence" value="ECO:0007669"/>
    <property type="project" value="UniProtKB-SubCell"/>
</dbReference>
<dbReference type="Proteomes" id="UP000248484">
    <property type="component" value="Chromosome 9"/>
</dbReference>
<evidence type="ECO:0000313" key="16">
    <source>
        <dbReference type="Proteomes" id="UP000248484"/>
    </source>
</evidence>
<keyword evidence="10" id="KW-0804">Transcription</keyword>
<feature type="domain" description="C2H2-type" evidence="14">
    <location>
        <begin position="351"/>
        <end position="378"/>
    </location>
</feature>
<dbReference type="Pfam" id="PF01352">
    <property type="entry name" value="KRAB"/>
    <property type="match status" value="1"/>
</dbReference>
<feature type="domain" description="C2H2-type" evidence="14">
    <location>
        <begin position="407"/>
        <end position="434"/>
    </location>
</feature>
<dbReference type="Gene3D" id="3.30.160.60">
    <property type="entry name" value="Classic Zinc Finger"/>
    <property type="match status" value="9"/>
</dbReference>
<keyword evidence="8" id="KW-0805">Transcription regulation</keyword>
<dbReference type="GO" id="GO:0000981">
    <property type="term" value="F:DNA-binding transcription factor activity, RNA polymerase II-specific"/>
    <property type="evidence" value="ECO:0007669"/>
    <property type="project" value="TreeGrafter"/>
</dbReference>
<evidence type="ECO:0000256" key="6">
    <source>
        <dbReference type="ARBA" id="ARBA00022833"/>
    </source>
</evidence>
<keyword evidence="6" id="KW-0862">Zinc</keyword>
<proteinExistence type="inferred from homology"/>
<dbReference type="GO" id="GO:0008270">
    <property type="term" value="F:zinc ion binding"/>
    <property type="evidence" value="ECO:0007669"/>
    <property type="project" value="UniProtKB-KW"/>
</dbReference>
<dbReference type="InterPro" id="IPR036051">
    <property type="entry name" value="KRAB_dom_sf"/>
</dbReference>
<dbReference type="PROSITE" id="PS00028">
    <property type="entry name" value="ZINC_FINGER_C2H2_1"/>
    <property type="match status" value="9"/>
</dbReference>
<dbReference type="InterPro" id="IPR036236">
    <property type="entry name" value="Znf_C2H2_sf"/>
</dbReference>